<evidence type="ECO:0000256" key="7">
    <source>
        <dbReference type="ARBA" id="ARBA00022759"/>
    </source>
</evidence>
<sequence>MGVHGLWKLLEPSGQMVPLECLAGKVLAVDVSIWLHQAIKGMHDTYGAPVAAAHIIILLHRLCKLLFYKIKPVFVFDGGVPALKHSTMAARKNQTGAAKLEAQKVREKLIKNLLKHEAVRQILANESSSAALGLNSFALPGPSIEEDLYKLPAIAADYEEDSPFEETEMESDKEEDRRRIENIYSVDVTSKDFLQLPPEARHEILTELLETKKQNSWKILDEMPKNSENFSDFQMNRLLKRHAVQVSLEKTGKEMESCTLNLAELESLLEEKGVLNINNENLPGKRIAKDNVTRYVLVKKNSGNDLKGIKEENEKLSCEGNDANQINYDDYYWSSDSETDVILKKSKMESKEGIPEKENQTRENIDPTRVKEKMNEYGNENDNFGLNADVKQQRKSDKFEENEKVNEMIVTENKMAEEKNINELNKFENESFRVEPIENVENSVNKSESRDVYDKTTSSSEPEMEFKNEKQESNDLKEVKVDESSLQNLSGVEPTKDAKVEEIVDDSSPSSSDEESIFNTVEDVNNKETEINEKFLNSPADIENEKKNLNSNDCISIIISPSSKISETDDIFADVFNDPVEKNVEEENNVVVVVVKDGNDVGISTTDQNGGPPPRPPSVPVESYKSEFEGYAGKLEDLKKSLEEKQNNLLLEQGNQERHALNPTDQMYSDAQALLKLFGVPYIVAPMEAEAQCAALDILGLTEGTITDDSDIWLFGGTVVYKNFFNQKKHVLEYTSLNIQKNFKLNREDLIRLAMLVGSDYTLGLTGIGPVTAMEILACFPSPTNEILEGLENFRDWLLTGKTKNVGSPKTKLKNKIKNTVVLPGFPNRAVAEAYLHPQVDDSKEPFSWAKPNLDLIKHYVKAKIGWSYDKCNELLMPVMKKLEENANQRTMENYFKIVSNDSGGTMTMMSKRVENAVKRLGGIDDDNESDEKIKEEKKKKRKTNRKITDGKDVGKRRKTVEMKKSDFSEEERRGEGGIQSKSKEKYINEKLHRIEKIPQKEKSQKDMEDRKKEAIEIFRTFKQKGKRKKMKVFAKKEANLSESSSSSSDSN</sequence>
<evidence type="ECO:0000256" key="13">
    <source>
        <dbReference type="ARBA" id="ARBA00038112"/>
    </source>
</evidence>
<feature type="domain" description="XPG-I" evidence="16">
    <location>
        <begin position="676"/>
        <end position="745"/>
    </location>
</feature>
<dbReference type="SMART" id="SM00279">
    <property type="entry name" value="HhH2"/>
    <property type="match status" value="1"/>
</dbReference>
<evidence type="ECO:0000256" key="2">
    <source>
        <dbReference type="ARBA" id="ARBA00004123"/>
    </source>
</evidence>
<dbReference type="STRING" id="121224.E0VVF4"/>
<protein>
    <submittedName>
        <fullName evidence="18 19">DNA excision repair protein, putative</fullName>
    </submittedName>
</protein>
<keyword evidence="11" id="KW-0234">DNA repair</keyword>
<reference evidence="18" key="1">
    <citation type="submission" date="2007-04" db="EMBL/GenBank/DDBJ databases">
        <title>Annotation of Pediculus humanus corporis strain USDA.</title>
        <authorList>
            <person name="Kirkness E."/>
            <person name="Hannick L."/>
            <person name="Hass B."/>
            <person name="Bruggner R."/>
            <person name="Lawson D."/>
            <person name="Bidwell S."/>
            <person name="Joardar V."/>
            <person name="Caler E."/>
            <person name="Walenz B."/>
            <person name="Inman J."/>
            <person name="Schobel S."/>
            <person name="Galinsky K."/>
            <person name="Amedeo P."/>
            <person name="Strausberg R."/>
        </authorList>
    </citation>
    <scope>NUCLEOTIDE SEQUENCE</scope>
    <source>
        <strain evidence="18">USDA</strain>
    </source>
</reference>
<evidence type="ECO:0000256" key="15">
    <source>
        <dbReference type="SAM" id="MobiDB-lite"/>
    </source>
</evidence>
<dbReference type="PROSITE" id="PS00842">
    <property type="entry name" value="XPG_2"/>
    <property type="match status" value="1"/>
</dbReference>
<dbReference type="AlphaFoldDB" id="E0VVF4"/>
<evidence type="ECO:0000259" key="17">
    <source>
        <dbReference type="SMART" id="SM00485"/>
    </source>
</evidence>
<comment type="cofactor">
    <cofactor evidence="1">
        <name>Mg(2+)</name>
        <dbReference type="ChEBI" id="CHEBI:18420"/>
    </cofactor>
</comment>
<dbReference type="PROSITE" id="PS00841">
    <property type="entry name" value="XPG_1"/>
    <property type="match status" value="1"/>
</dbReference>
<dbReference type="CDD" id="cd09904">
    <property type="entry name" value="H3TH_XPG"/>
    <property type="match status" value="1"/>
</dbReference>
<dbReference type="GeneID" id="8238465"/>
<comment type="similarity">
    <text evidence="3">Belongs to the XPG/RAD2 endonuclease family. XPG subfamily.</text>
</comment>
<comment type="similarity">
    <text evidence="13">Belongs to the XPG/RAD2 endonuclease family. GEN subfamily.</text>
</comment>
<dbReference type="OMA" id="PNSMDFS"/>
<dbReference type="CTD" id="8238465"/>
<dbReference type="SMART" id="SM00485">
    <property type="entry name" value="XPGN"/>
    <property type="match status" value="1"/>
</dbReference>
<evidence type="ECO:0000256" key="1">
    <source>
        <dbReference type="ARBA" id="ARBA00001946"/>
    </source>
</evidence>
<dbReference type="EnsemblMetazoa" id="PHUM462880-RA">
    <property type="protein sequence ID" value="PHUM462880-PA"/>
    <property type="gene ID" value="PHUM462880"/>
</dbReference>
<dbReference type="InterPro" id="IPR006085">
    <property type="entry name" value="XPG_DNA_repair_N"/>
</dbReference>
<dbReference type="HOGENOM" id="CLU_003018_2_0_1"/>
<dbReference type="RefSeq" id="XP_002430098.1">
    <property type="nucleotide sequence ID" value="XM_002430053.1"/>
</dbReference>
<keyword evidence="4" id="KW-0597">Phosphoprotein</keyword>
<dbReference type="VEuPathDB" id="VectorBase:PHUM462880"/>
<keyword evidence="14" id="KW-0175">Coiled coil</keyword>
<dbReference type="PRINTS" id="PR00066">
    <property type="entry name" value="XRODRMPGMNTG"/>
</dbReference>
<evidence type="ECO:0000256" key="12">
    <source>
        <dbReference type="ARBA" id="ARBA00023242"/>
    </source>
</evidence>
<dbReference type="FunFam" id="1.10.150.20:FF:000030">
    <property type="entry name" value="Flap endonuclease GEN-like 1"/>
    <property type="match status" value="1"/>
</dbReference>
<dbReference type="Pfam" id="PF00867">
    <property type="entry name" value="XPG_I"/>
    <property type="match status" value="1"/>
</dbReference>
<dbReference type="GO" id="GO:0006289">
    <property type="term" value="P:nucleotide-excision repair"/>
    <property type="evidence" value="ECO:0007669"/>
    <property type="project" value="InterPro"/>
</dbReference>
<evidence type="ECO:0000256" key="6">
    <source>
        <dbReference type="ARBA" id="ARBA00022723"/>
    </source>
</evidence>
<dbReference type="PRINTS" id="PR00853">
    <property type="entry name" value="XPGRADSUPER"/>
</dbReference>
<organism>
    <name type="scientific">Pediculus humanus subsp. corporis</name>
    <name type="common">Body louse</name>
    <dbReference type="NCBI Taxonomy" id="121224"/>
    <lineage>
        <taxon>Eukaryota</taxon>
        <taxon>Metazoa</taxon>
        <taxon>Ecdysozoa</taxon>
        <taxon>Arthropoda</taxon>
        <taxon>Hexapoda</taxon>
        <taxon>Insecta</taxon>
        <taxon>Pterygota</taxon>
        <taxon>Neoptera</taxon>
        <taxon>Paraneoptera</taxon>
        <taxon>Psocodea</taxon>
        <taxon>Troctomorpha</taxon>
        <taxon>Phthiraptera</taxon>
        <taxon>Anoplura</taxon>
        <taxon>Pediculidae</taxon>
        <taxon>Pediculus</taxon>
    </lineage>
</organism>
<feature type="domain" description="XPG N-terminal" evidence="17">
    <location>
        <begin position="1"/>
        <end position="98"/>
    </location>
</feature>
<feature type="coiled-coil region" evidence="14">
    <location>
        <begin position="628"/>
        <end position="655"/>
    </location>
</feature>
<dbReference type="KEGG" id="phu:Phum_PHUM462880"/>
<feature type="compositionally biased region" description="Basic and acidic residues" evidence="15">
    <location>
        <begin position="947"/>
        <end position="1011"/>
    </location>
</feature>
<feature type="compositionally biased region" description="Basic and acidic residues" evidence="15">
    <location>
        <begin position="464"/>
        <end position="483"/>
    </location>
</feature>
<dbReference type="SUPFAM" id="SSF47807">
    <property type="entry name" value="5' to 3' exonuclease, C-terminal subdomain"/>
    <property type="match status" value="1"/>
</dbReference>
<dbReference type="InterPro" id="IPR029060">
    <property type="entry name" value="PIN-like_dom_sf"/>
</dbReference>
<dbReference type="GO" id="GO:0003697">
    <property type="term" value="F:single-stranded DNA binding"/>
    <property type="evidence" value="ECO:0007669"/>
    <property type="project" value="InterPro"/>
</dbReference>
<evidence type="ECO:0000259" key="16">
    <source>
        <dbReference type="SMART" id="SM00484"/>
    </source>
</evidence>
<evidence type="ECO:0000256" key="10">
    <source>
        <dbReference type="ARBA" id="ARBA00022842"/>
    </source>
</evidence>
<feature type="compositionally biased region" description="Basic residues" evidence="15">
    <location>
        <begin position="1023"/>
        <end position="1034"/>
    </location>
</feature>
<evidence type="ECO:0000256" key="5">
    <source>
        <dbReference type="ARBA" id="ARBA00022722"/>
    </source>
</evidence>
<dbReference type="GO" id="GO:0046872">
    <property type="term" value="F:metal ion binding"/>
    <property type="evidence" value="ECO:0007669"/>
    <property type="project" value="UniProtKB-KW"/>
</dbReference>
<comment type="subcellular location">
    <subcellularLocation>
        <location evidence="2">Nucleus</location>
    </subcellularLocation>
</comment>
<keyword evidence="6" id="KW-0479">Metal-binding</keyword>
<evidence type="ECO:0000313" key="18">
    <source>
        <dbReference type="EMBL" id="EEB17360.1"/>
    </source>
</evidence>
<dbReference type="EMBL" id="DS235811">
    <property type="protein sequence ID" value="EEB17360.1"/>
    <property type="molecule type" value="Genomic_DNA"/>
</dbReference>
<dbReference type="InParanoid" id="E0VVF4"/>
<dbReference type="InterPro" id="IPR006084">
    <property type="entry name" value="XPG/Rad2"/>
</dbReference>
<dbReference type="PANTHER" id="PTHR16171:SF7">
    <property type="entry name" value="DNA REPAIR PROTEIN RAD2"/>
    <property type="match status" value="1"/>
</dbReference>
<dbReference type="Gene3D" id="3.40.50.1010">
    <property type="entry name" value="5'-nuclease"/>
    <property type="match status" value="2"/>
</dbReference>
<reference evidence="19" key="3">
    <citation type="submission" date="2020-05" db="UniProtKB">
        <authorList>
            <consortium name="EnsemblMetazoa"/>
        </authorList>
    </citation>
    <scope>IDENTIFICATION</scope>
    <source>
        <strain evidence="19">USDA</strain>
    </source>
</reference>
<feature type="region of interest" description="Disordered" evidence="15">
    <location>
        <begin position="602"/>
        <end position="621"/>
    </location>
</feature>
<evidence type="ECO:0000256" key="9">
    <source>
        <dbReference type="ARBA" id="ARBA00022801"/>
    </source>
</evidence>
<dbReference type="CDD" id="cd09868">
    <property type="entry name" value="PIN_XPG_RAD2"/>
    <property type="match status" value="2"/>
</dbReference>
<dbReference type="Pfam" id="PF00752">
    <property type="entry name" value="XPG_N"/>
    <property type="match status" value="1"/>
</dbReference>
<dbReference type="eggNOG" id="KOG2520">
    <property type="taxonomic scope" value="Eukaryota"/>
</dbReference>
<evidence type="ECO:0000256" key="8">
    <source>
        <dbReference type="ARBA" id="ARBA00022763"/>
    </source>
</evidence>
<dbReference type="GO" id="GO:0008821">
    <property type="term" value="F:crossover junction DNA endonuclease activity"/>
    <property type="evidence" value="ECO:0007669"/>
    <property type="project" value="UniProtKB-ARBA"/>
</dbReference>
<feature type="compositionally biased region" description="Low complexity" evidence="15">
    <location>
        <begin position="1042"/>
        <end position="1052"/>
    </location>
</feature>
<evidence type="ECO:0000313" key="19">
    <source>
        <dbReference type="EnsemblMetazoa" id="PHUM462880-PA"/>
    </source>
</evidence>
<dbReference type="InterPro" id="IPR019974">
    <property type="entry name" value="XPG_CS"/>
</dbReference>
<reference evidence="18" key="2">
    <citation type="submission" date="2007-04" db="EMBL/GenBank/DDBJ databases">
        <title>The genome of the human body louse.</title>
        <authorList>
            <consortium name="The Human Body Louse Genome Consortium"/>
            <person name="Kirkness E."/>
            <person name="Walenz B."/>
            <person name="Hass B."/>
            <person name="Bruggner R."/>
            <person name="Strausberg R."/>
        </authorList>
    </citation>
    <scope>NUCLEOTIDE SEQUENCE</scope>
    <source>
        <strain evidence="18">USDA</strain>
    </source>
</reference>
<dbReference type="OrthoDB" id="31113at2759"/>
<name>E0VVF4_PEDHC</name>
<dbReference type="Gene3D" id="1.10.150.20">
    <property type="entry name" value="5' to 3' exonuclease, C-terminal subdomain"/>
    <property type="match status" value="1"/>
</dbReference>
<dbReference type="GO" id="GO:0005634">
    <property type="term" value="C:nucleus"/>
    <property type="evidence" value="ECO:0007669"/>
    <property type="project" value="UniProtKB-SubCell"/>
</dbReference>
<feature type="region of interest" description="Disordered" evidence="15">
    <location>
        <begin position="921"/>
        <end position="1011"/>
    </location>
</feature>
<evidence type="ECO:0000256" key="3">
    <source>
        <dbReference type="ARBA" id="ARBA00005283"/>
    </source>
</evidence>
<keyword evidence="8" id="KW-0227">DNA damage</keyword>
<dbReference type="EMBL" id="AAZO01005636">
    <property type="status" value="NOT_ANNOTATED_CDS"/>
    <property type="molecule type" value="Genomic_DNA"/>
</dbReference>
<keyword evidence="7" id="KW-0255">Endonuclease</keyword>
<dbReference type="GO" id="GO:0017108">
    <property type="term" value="F:5'-flap endonuclease activity"/>
    <property type="evidence" value="ECO:0007669"/>
    <property type="project" value="UniProtKB-ARBA"/>
</dbReference>
<dbReference type="InterPro" id="IPR036279">
    <property type="entry name" value="5-3_exonuclease_C_sf"/>
</dbReference>
<dbReference type="InterPro" id="IPR008918">
    <property type="entry name" value="HhH2"/>
</dbReference>
<accession>E0VVF4</accession>
<keyword evidence="20" id="KW-1185">Reference proteome</keyword>
<dbReference type="PANTHER" id="PTHR16171">
    <property type="entry name" value="DNA REPAIR PROTEIN COMPLEMENTING XP-G CELLS-RELATED"/>
    <property type="match status" value="1"/>
</dbReference>
<dbReference type="Proteomes" id="UP000009046">
    <property type="component" value="Unassembled WGS sequence"/>
</dbReference>
<evidence type="ECO:0000313" key="20">
    <source>
        <dbReference type="Proteomes" id="UP000009046"/>
    </source>
</evidence>
<feature type="region of interest" description="Disordered" evidence="15">
    <location>
        <begin position="1023"/>
        <end position="1052"/>
    </location>
</feature>
<keyword evidence="10" id="KW-0460">Magnesium</keyword>
<keyword evidence="5" id="KW-0540">Nuclease</keyword>
<evidence type="ECO:0000256" key="11">
    <source>
        <dbReference type="ARBA" id="ARBA00023204"/>
    </source>
</evidence>
<dbReference type="InterPro" id="IPR001044">
    <property type="entry name" value="XPG/Rad2_eukaryotes"/>
</dbReference>
<proteinExistence type="inferred from homology"/>
<gene>
    <name evidence="19" type="primary">8238465</name>
    <name evidence="18" type="ORF">Phum_PHUM462880</name>
</gene>
<evidence type="ECO:0000256" key="14">
    <source>
        <dbReference type="SAM" id="Coils"/>
    </source>
</evidence>
<dbReference type="SMART" id="SM00484">
    <property type="entry name" value="XPGI"/>
    <property type="match status" value="1"/>
</dbReference>
<dbReference type="FunCoup" id="E0VVF4">
    <property type="interactions" value="1363"/>
</dbReference>
<feature type="region of interest" description="Disordered" evidence="15">
    <location>
        <begin position="436"/>
        <end position="517"/>
    </location>
</feature>
<dbReference type="InterPro" id="IPR006086">
    <property type="entry name" value="XPG-I_dom"/>
</dbReference>
<evidence type="ECO:0000256" key="4">
    <source>
        <dbReference type="ARBA" id="ARBA00022553"/>
    </source>
</evidence>
<keyword evidence="9" id="KW-0378">Hydrolase</keyword>
<keyword evidence="12" id="KW-0539">Nucleus</keyword>
<dbReference type="GO" id="GO:0000400">
    <property type="term" value="F:four-way junction DNA binding"/>
    <property type="evidence" value="ECO:0007669"/>
    <property type="project" value="UniProtKB-ARBA"/>
</dbReference>
<dbReference type="SUPFAM" id="SSF88723">
    <property type="entry name" value="PIN domain-like"/>
    <property type="match status" value="1"/>
</dbReference>